<dbReference type="OrthoDB" id="7594452at2"/>
<dbReference type="AlphaFoldDB" id="M5EPB4"/>
<keyword evidence="2" id="KW-1185">Reference proteome</keyword>
<accession>M5EPB4</accession>
<proteinExistence type="predicted"/>
<dbReference type="STRING" id="1297569.MESS2_190027"/>
<evidence type="ECO:0000313" key="1">
    <source>
        <dbReference type="EMBL" id="CCV05958.1"/>
    </source>
</evidence>
<name>M5EPB4_9HYPH</name>
<dbReference type="EMBL" id="CAUM01000083">
    <property type="protein sequence ID" value="CCV05958.1"/>
    <property type="molecule type" value="Genomic_DNA"/>
</dbReference>
<reference evidence="1 2" key="1">
    <citation type="submission" date="2013-02" db="EMBL/GenBank/DDBJ databases">
        <authorList>
            <person name="Genoscope - CEA"/>
        </authorList>
    </citation>
    <scope>NUCLEOTIDE SEQUENCE [LARGE SCALE GENOMIC DNA]</scope>
    <source>
        <strain evidence="1 2">STM 2683</strain>
    </source>
</reference>
<sequence length="182" mass="19839">MSITPIKAFAEWAAAHPGATIEQLAVAFPKHGQSTINAQFRRTGLLVGDPTRAARAKRGMALGVIGEAHAVAMLEAQGWTVDHVNGRKHNVAVIDLIAHKDGRTIEVQVKASRKYGVNLTQKNALPHIWFIVVDYRSSEPRTYVLPGTALVMPVYYRSPCGIAGQIRMNALAAYENNEISIT</sequence>
<dbReference type="Gene3D" id="3.40.1350.10">
    <property type="match status" value="1"/>
</dbReference>
<organism evidence="1 2">
    <name type="scientific">Mesorhizobium metallidurans STM 2683</name>
    <dbReference type="NCBI Taxonomy" id="1297569"/>
    <lineage>
        <taxon>Bacteria</taxon>
        <taxon>Pseudomonadati</taxon>
        <taxon>Pseudomonadota</taxon>
        <taxon>Alphaproteobacteria</taxon>
        <taxon>Hyphomicrobiales</taxon>
        <taxon>Phyllobacteriaceae</taxon>
        <taxon>Mesorhizobium</taxon>
    </lineage>
</organism>
<comment type="caution">
    <text evidence="1">The sequence shown here is derived from an EMBL/GenBank/DDBJ whole genome shotgun (WGS) entry which is preliminary data.</text>
</comment>
<protein>
    <recommendedName>
        <fullName evidence="3">PD(D/E)XK endonuclease domain-containing protein</fullName>
    </recommendedName>
</protein>
<dbReference type="InterPro" id="IPR011856">
    <property type="entry name" value="tRNA_endonuc-like_dom_sf"/>
</dbReference>
<gene>
    <name evidence="1" type="ORF">MESS2_190027</name>
</gene>
<evidence type="ECO:0008006" key="3">
    <source>
        <dbReference type="Google" id="ProtNLM"/>
    </source>
</evidence>
<evidence type="ECO:0000313" key="2">
    <source>
        <dbReference type="Proteomes" id="UP000012062"/>
    </source>
</evidence>
<dbReference type="InterPro" id="IPR011335">
    <property type="entry name" value="Restrct_endonuc-II-like"/>
</dbReference>
<dbReference type="SUPFAM" id="SSF52980">
    <property type="entry name" value="Restriction endonuclease-like"/>
    <property type="match status" value="1"/>
</dbReference>
<dbReference type="GO" id="GO:0003676">
    <property type="term" value="F:nucleic acid binding"/>
    <property type="evidence" value="ECO:0007669"/>
    <property type="project" value="InterPro"/>
</dbReference>
<dbReference type="Proteomes" id="UP000012062">
    <property type="component" value="Unassembled WGS sequence"/>
</dbReference>
<dbReference type="RefSeq" id="WP_008874899.1">
    <property type="nucleotide sequence ID" value="NZ_CAUM01000083.1"/>
</dbReference>